<feature type="transmembrane region" description="Helical" evidence="7">
    <location>
        <begin position="42"/>
        <end position="64"/>
    </location>
</feature>
<dbReference type="Proteomes" id="UP000254720">
    <property type="component" value="Unassembled WGS sequence"/>
</dbReference>
<dbReference type="RefSeq" id="WP_197737875.1">
    <property type="nucleotide sequence ID" value="NZ_LR699115.1"/>
</dbReference>
<gene>
    <name evidence="8" type="ORF">C8D86_11463</name>
</gene>
<dbReference type="Gene3D" id="1.10.3470.10">
    <property type="entry name" value="ABC transporter involved in vitamin B12 uptake, BtuC"/>
    <property type="match status" value="1"/>
</dbReference>
<evidence type="ECO:0000256" key="6">
    <source>
        <dbReference type="RuleBase" id="RU003943"/>
    </source>
</evidence>
<evidence type="ECO:0000256" key="7">
    <source>
        <dbReference type="SAM" id="Phobius"/>
    </source>
</evidence>
<evidence type="ECO:0000313" key="8">
    <source>
        <dbReference type="EMBL" id="RDI42592.1"/>
    </source>
</evidence>
<protein>
    <submittedName>
        <fullName evidence="8">Zinc/manganese transport system permease protein</fullName>
    </submittedName>
</protein>
<evidence type="ECO:0000313" key="9">
    <source>
        <dbReference type="Proteomes" id="UP000254720"/>
    </source>
</evidence>
<proteinExistence type="inferred from homology"/>
<name>A0A370GFK2_9COXI</name>
<dbReference type="InterPro" id="IPR037294">
    <property type="entry name" value="ABC_BtuC-like"/>
</dbReference>
<comment type="caution">
    <text evidence="8">The sequence shown here is derived from an EMBL/GenBank/DDBJ whole genome shotgun (WGS) entry which is preliminary data.</text>
</comment>
<dbReference type="InterPro" id="IPR001626">
    <property type="entry name" value="ABC_TroCD"/>
</dbReference>
<evidence type="ECO:0000256" key="4">
    <source>
        <dbReference type="ARBA" id="ARBA00022989"/>
    </source>
</evidence>
<evidence type="ECO:0000256" key="2">
    <source>
        <dbReference type="ARBA" id="ARBA00008034"/>
    </source>
</evidence>
<feature type="transmembrane region" description="Helical" evidence="7">
    <location>
        <begin position="194"/>
        <end position="212"/>
    </location>
</feature>
<dbReference type="PANTHER" id="PTHR30477">
    <property type="entry name" value="ABC-TRANSPORTER METAL-BINDING PROTEIN"/>
    <property type="match status" value="1"/>
</dbReference>
<feature type="transmembrane region" description="Helical" evidence="7">
    <location>
        <begin position="219"/>
        <end position="242"/>
    </location>
</feature>
<evidence type="ECO:0000256" key="5">
    <source>
        <dbReference type="ARBA" id="ARBA00023136"/>
    </source>
</evidence>
<feature type="transmembrane region" description="Helical" evidence="7">
    <location>
        <begin position="170"/>
        <end position="188"/>
    </location>
</feature>
<dbReference type="Pfam" id="PF00950">
    <property type="entry name" value="ABC-3"/>
    <property type="match status" value="1"/>
</dbReference>
<feature type="transmembrane region" description="Helical" evidence="7">
    <location>
        <begin position="70"/>
        <end position="87"/>
    </location>
</feature>
<dbReference type="SUPFAM" id="SSF81345">
    <property type="entry name" value="ABC transporter involved in vitamin B12 uptake, BtuC"/>
    <property type="match status" value="1"/>
</dbReference>
<keyword evidence="3 6" id="KW-0812">Transmembrane</keyword>
<feature type="transmembrane region" description="Helical" evidence="7">
    <location>
        <begin position="94"/>
        <end position="115"/>
    </location>
</feature>
<comment type="similarity">
    <text evidence="2 6">Belongs to the ABC-3 integral membrane protein family.</text>
</comment>
<dbReference type="AlphaFoldDB" id="A0A370GFK2"/>
<sequence length="271" mass="29305">MISLLSTMFEYNFMQHAFIAGTIAAILAGIVGYFVIIRNLSFAAHALGHIGFAGASGALLIGLAPITGQFLLTMIAAIGIGAFGNRINKSDMAIGIVLSFCLGLGSLFLHFHQGYAGQATIILFGNLLGVSDQDIQIMFWLMIISLLAMAFISRRLLFASIEPEVAEAKGISLFWIAVFFVLILAIAVTLTSQVVGVILIFTLLVGPAAIAVQWTSHFWTGIIFSTLLAVAIVWAGICLSYFTDWPISFWISAIVFGLYIINTFKNRTALR</sequence>
<organism evidence="8 9">
    <name type="scientific">Aquicella lusitana</name>
    <dbReference type="NCBI Taxonomy" id="254246"/>
    <lineage>
        <taxon>Bacteria</taxon>
        <taxon>Pseudomonadati</taxon>
        <taxon>Pseudomonadota</taxon>
        <taxon>Gammaproteobacteria</taxon>
        <taxon>Legionellales</taxon>
        <taxon>Coxiellaceae</taxon>
        <taxon>Aquicella</taxon>
    </lineage>
</organism>
<dbReference type="PANTHER" id="PTHR30477:SF0">
    <property type="entry name" value="METAL TRANSPORT SYSTEM MEMBRANE PROTEIN TM_0125-RELATED"/>
    <property type="match status" value="1"/>
</dbReference>
<evidence type="ECO:0000256" key="3">
    <source>
        <dbReference type="ARBA" id="ARBA00022692"/>
    </source>
</evidence>
<keyword evidence="9" id="KW-1185">Reference proteome</keyword>
<feature type="transmembrane region" description="Helical" evidence="7">
    <location>
        <begin position="248"/>
        <end position="264"/>
    </location>
</feature>
<keyword evidence="4 7" id="KW-1133">Transmembrane helix</keyword>
<comment type="subcellular location">
    <subcellularLocation>
        <location evidence="6">Cell membrane</location>
        <topology evidence="6">Multi-pass membrane protein</topology>
    </subcellularLocation>
    <subcellularLocation>
        <location evidence="1">Membrane</location>
        <topology evidence="1">Multi-pass membrane protein</topology>
    </subcellularLocation>
</comment>
<keyword evidence="5 7" id="KW-0472">Membrane</keyword>
<feature type="transmembrane region" description="Helical" evidence="7">
    <location>
        <begin position="135"/>
        <end position="158"/>
    </location>
</feature>
<dbReference type="GO" id="GO:0043190">
    <property type="term" value="C:ATP-binding cassette (ABC) transporter complex"/>
    <property type="evidence" value="ECO:0007669"/>
    <property type="project" value="InterPro"/>
</dbReference>
<feature type="transmembrane region" description="Helical" evidence="7">
    <location>
        <begin position="13"/>
        <end position="35"/>
    </location>
</feature>
<keyword evidence="6" id="KW-0813">Transport</keyword>
<dbReference type="GO" id="GO:0055085">
    <property type="term" value="P:transmembrane transport"/>
    <property type="evidence" value="ECO:0007669"/>
    <property type="project" value="InterPro"/>
</dbReference>
<dbReference type="EMBL" id="QQAX01000014">
    <property type="protein sequence ID" value="RDI42592.1"/>
    <property type="molecule type" value="Genomic_DNA"/>
</dbReference>
<reference evidence="8 9" key="1">
    <citation type="submission" date="2018-07" db="EMBL/GenBank/DDBJ databases">
        <title>Genomic Encyclopedia of Type Strains, Phase IV (KMG-IV): sequencing the most valuable type-strain genomes for metagenomic binning, comparative biology and taxonomic classification.</title>
        <authorList>
            <person name="Goeker M."/>
        </authorList>
    </citation>
    <scope>NUCLEOTIDE SEQUENCE [LARGE SCALE GENOMIC DNA]</scope>
    <source>
        <strain evidence="8 9">DSM 16500</strain>
    </source>
</reference>
<accession>A0A370GFK2</accession>
<evidence type="ECO:0000256" key="1">
    <source>
        <dbReference type="ARBA" id="ARBA00004141"/>
    </source>
</evidence>